<organism evidence="2 3">
    <name type="scientific">Paralvinella palmiformis</name>
    <dbReference type="NCBI Taxonomy" id="53620"/>
    <lineage>
        <taxon>Eukaryota</taxon>
        <taxon>Metazoa</taxon>
        <taxon>Spiralia</taxon>
        <taxon>Lophotrochozoa</taxon>
        <taxon>Annelida</taxon>
        <taxon>Polychaeta</taxon>
        <taxon>Sedentaria</taxon>
        <taxon>Canalipalpata</taxon>
        <taxon>Terebellida</taxon>
        <taxon>Terebelliformia</taxon>
        <taxon>Alvinellidae</taxon>
        <taxon>Paralvinella</taxon>
    </lineage>
</organism>
<name>A0AAD9K3W7_9ANNE</name>
<dbReference type="AlphaFoldDB" id="A0AAD9K3W7"/>
<protein>
    <recommendedName>
        <fullName evidence="4">Secreted protein</fullName>
    </recommendedName>
</protein>
<keyword evidence="1" id="KW-0732">Signal</keyword>
<accession>A0AAD9K3W7</accession>
<keyword evidence="3" id="KW-1185">Reference proteome</keyword>
<evidence type="ECO:0000313" key="3">
    <source>
        <dbReference type="Proteomes" id="UP001208570"/>
    </source>
</evidence>
<gene>
    <name evidence="2" type="ORF">LSH36_66g07028</name>
</gene>
<evidence type="ECO:0000256" key="1">
    <source>
        <dbReference type="SAM" id="SignalP"/>
    </source>
</evidence>
<dbReference type="EMBL" id="JAODUP010000066">
    <property type="protein sequence ID" value="KAK2164309.1"/>
    <property type="molecule type" value="Genomic_DNA"/>
</dbReference>
<feature type="signal peptide" evidence="1">
    <location>
        <begin position="1"/>
        <end position="19"/>
    </location>
</feature>
<feature type="chain" id="PRO_5042052748" description="Secreted protein" evidence="1">
    <location>
        <begin position="20"/>
        <end position="162"/>
    </location>
</feature>
<sequence>MNRELVILYIVIVAAAVVAIKVREGGNYLSPDDGSFLTDSSIETCTRFLPAQLSQSPNYTTFRIPVPNEQRGPLNVTMTGQNLACAHDLHVMEVSAAQTAQWEGIWLTCPLIRSTKQNSSETCLFHCWCQGRCAEIQISKRPQKAEESSWSLCHLQINQPPT</sequence>
<reference evidence="2" key="1">
    <citation type="journal article" date="2023" name="Mol. Biol. Evol.">
        <title>Third-Generation Sequencing Reveals the Adaptive Role of the Epigenome in Three Deep-Sea Polychaetes.</title>
        <authorList>
            <person name="Perez M."/>
            <person name="Aroh O."/>
            <person name="Sun Y."/>
            <person name="Lan Y."/>
            <person name="Juniper S.K."/>
            <person name="Young C.R."/>
            <person name="Angers B."/>
            <person name="Qian P.Y."/>
        </authorList>
    </citation>
    <scope>NUCLEOTIDE SEQUENCE</scope>
    <source>
        <strain evidence="2">P08H-3</strain>
    </source>
</reference>
<evidence type="ECO:0000313" key="2">
    <source>
        <dbReference type="EMBL" id="KAK2164309.1"/>
    </source>
</evidence>
<proteinExistence type="predicted"/>
<dbReference type="Proteomes" id="UP001208570">
    <property type="component" value="Unassembled WGS sequence"/>
</dbReference>
<evidence type="ECO:0008006" key="4">
    <source>
        <dbReference type="Google" id="ProtNLM"/>
    </source>
</evidence>
<comment type="caution">
    <text evidence="2">The sequence shown here is derived from an EMBL/GenBank/DDBJ whole genome shotgun (WGS) entry which is preliminary data.</text>
</comment>
<feature type="non-terminal residue" evidence="2">
    <location>
        <position position="1"/>
    </location>
</feature>